<dbReference type="InterPro" id="IPR013320">
    <property type="entry name" value="ConA-like_dom_sf"/>
</dbReference>
<dbReference type="SUPFAM" id="SSF49265">
    <property type="entry name" value="Fibronectin type III"/>
    <property type="match status" value="1"/>
</dbReference>
<dbReference type="EMBL" id="PTRA01000006">
    <property type="protein sequence ID" value="PQA54500.1"/>
    <property type="molecule type" value="Genomic_DNA"/>
</dbReference>
<keyword evidence="1" id="KW-0732">Signal</keyword>
<name>A0A2S7IGF3_9BACT</name>
<keyword evidence="4" id="KW-1185">Reference proteome</keyword>
<dbReference type="InterPro" id="IPR013783">
    <property type="entry name" value="Ig-like_fold"/>
</dbReference>
<comment type="caution">
    <text evidence="3">The sequence shown here is derived from an EMBL/GenBank/DDBJ whole genome shotgun (WGS) entry which is preliminary data.</text>
</comment>
<dbReference type="Gene3D" id="2.60.120.200">
    <property type="match status" value="1"/>
</dbReference>
<dbReference type="Gene3D" id="2.60.120.260">
    <property type="entry name" value="Galactose-binding domain-like"/>
    <property type="match status" value="2"/>
</dbReference>
<dbReference type="Pfam" id="PF18962">
    <property type="entry name" value="Por_Secre_tail"/>
    <property type="match status" value="1"/>
</dbReference>
<feature type="chain" id="PRO_5015497072" description="Fibronectin type-III domain-containing protein" evidence="1">
    <location>
        <begin position="26"/>
        <end position="1593"/>
    </location>
</feature>
<evidence type="ECO:0000313" key="3">
    <source>
        <dbReference type="EMBL" id="PQA54500.1"/>
    </source>
</evidence>
<dbReference type="GO" id="GO:0005975">
    <property type="term" value="P:carbohydrate metabolic process"/>
    <property type="evidence" value="ECO:0007669"/>
    <property type="project" value="UniProtKB-ARBA"/>
</dbReference>
<dbReference type="Proteomes" id="UP000239590">
    <property type="component" value="Unassembled WGS sequence"/>
</dbReference>
<dbReference type="InterPro" id="IPR026444">
    <property type="entry name" value="Secre_tail"/>
</dbReference>
<dbReference type="GO" id="GO:0004553">
    <property type="term" value="F:hydrolase activity, hydrolyzing O-glycosyl compounds"/>
    <property type="evidence" value="ECO:0007669"/>
    <property type="project" value="UniProtKB-ARBA"/>
</dbReference>
<dbReference type="SUPFAM" id="SSF49899">
    <property type="entry name" value="Concanavalin A-like lectins/glucanases"/>
    <property type="match status" value="1"/>
</dbReference>
<reference evidence="4" key="1">
    <citation type="submission" date="2018-02" db="EMBL/GenBank/DDBJ databases">
        <title>Genome sequencing of Solimonas sp. HR-BB.</title>
        <authorList>
            <person name="Lee Y."/>
            <person name="Jeon C.O."/>
        </authorList>
    </citation>
    <scope>NUCLEOTIDE SEQUENCE [LARGE SCALE GENOMIC DNA]</scope>
    <source>
        <strain evidence="4">HR-U</strain>
    </source>
</reference>
<accession>A0A2S7IGF3</accession>
<dbReference type="Pfam" id="PF13385">
    <property type="entry name" value="Laminin_G_3"/>
    <property type="match status" value="1"/>
</dbReference>
<organism evidence="3 4">
    <name type="scientific">Siphonobacter curvatus</name>
    <dbReference type="NCBI Taxonomy" id="2094562"/>
    <lineage>
        <taxon>Bacteria</taxon>
        <taxon>Pseudomonadati</taxon>
        <taxon>Bacteroidota</taxon>
        <taxon>Cytophagia</taxon>
        <taxon>Cytophagales</taxon>
        <taxon>Cytophagaceae</taxon>
        <taxon>Siphonobacter</taxon>
    </lineage>
</organism>
<dbReference type="InterPro" id="IPR036116">
    <property type="entry name" value="FN3_sf"/>
</dbReference>
<dbReference type="PROSITE" id="PS50853">
    <property type="entry name" value="FN3"/>
    <property type="match status" value="1"/>
</dbReference>
<proteinExistence type="predicted"/>
<evidence type="ECO:0000259" key="2">
    <source>
        <dbReference type="PROSITE" id="PS50853"/>
    </source>
</evidence>
<dbReference type="InterPro" id="IPR003961">
    <property type="entry name" value="FN3_dom"/>
</dbReference>
<gene>
    <name evidence="3" type="ORF">C5O19_22390</name>
</gene>
<feature type="domain" description="Fibronectin type-III" evidence="2">
    <location>
        <begin position="1096"/>
        <end position="1186"/>
    </location>
</feature>
<evidence type="ECO:0000256" key="1">
    <source>
        <dbReference type="SAM" id="SignalP"/>
    </source>
</evidence>
<dbReference type="Gene3D" id="2.60.40.10">
    <property type="entry name" value="Immunoglobulins"/>
    <property type="match status" value="1"/>
</dbReference>
<sequence>MMYSRPSFFFLFTWLMSFWSIQVNAQSSKPPTRITPNSKTILGRTSAQSKNFSYKGKALLAKKVSTVVLDDASETNPVDVTSKIVNPSFESSFAGWINEGFSTQSNNDFNPQKQGNTYAERWVGIAPLPNVTLSQRIKGLPYGKYTLKVGAQHITENPLSGQPGAYVFANTIQKEVTVKNEYTIDFLVMDSTTVIGFKTDNSKGNWAACDNFRLYYKGVATEAMKEKLQALIDSTPAVLAKKMQNATRTALENALASAKQSISQNAGGDELTERVKQLETSLTAAWVSNDAYTQLQTAIDAGTAAYGDGSGKEAATLLAVINQKKTLVANLDAALADLQKAPDEINAAILAYRYTNASNATPLDLTQRMANPSFESGFTGWNNTGLYTQNNADFNPQKAGNTYAERWASSPPVPNVSVSQQVKDLPNGKYTLTIGAQNISQNPDTGQPGGFVFGNNAQAEVKAKGEYSVDFLVVDGTAVVGFKTENSKGNWMACDNFRLYYKGAATDALKERLQSLVDSATIVLGKKMRSTNRTALEAALAAAKATLDQNGTEVAERIAQLETNLKPARISVDAYGKLQIAVDSVLGVYGNGTGNGAAAFKAAIDQSTTLVNNLDAELSNVQNAPQELYEAMLMFRVANATGSAPVVVTDPRFARGATMAFGRSTVSGVAQKDIIEQGFCWSTSTDPKISDNRTTKFFSNNGAIYRLENLQPATVYYMRAYAIGPNFAVGYGKVLKVITIPKGTVTYELRESVINGGDNYPRIRQAVESGVYYYNNLTSVKDHHLSVNYHAGTPTAEASYGGYMQFGANPSYQRTGTALHEMNHTIGVGQHWIWYGPNSPLRAEGSRGRWLGERANKLVQFLENNTDGSMTGDAVHMWPFGINGAHEDTGNEFLYTAHALVTQALGEDGLANPSRGFTTPAYTFEHTPSQKYYLKVEGNKVGLNTSFLAESESGQLVNKKASGSSILTDDRAAWYLEFDPATAYYQLRNTATGKLFTYQESTGIGLKTSASLTAAESFQFMGARYDTKVGTDEKSFRAKAYWIISPKNNYTSPTLAASSPESITTVPFDLTDAATAQRWLIFTQEQVKSFDSLLVAPTAVKNMYVASGDNKITITWNPAFSTVYEVLRSESENGTYTSLAKDLSSGRYEDPTASNGKQYYYKMVAYNELGTSPASASLAGKPVKGQHLHLAFDETSGTTAHDDWGGYHAQLTNGAAWTAGMNAPTDVATLSDMATTANAAQTDGAVALSQAAASYLELPPGVVSTLSDFTLATWVRIPQNISDNTRIFDFGTGTGAYMALSPKAGQSLYYEITHAGINYRATIPYTLPRDQWIHVAISQKDTTFKFFVNGQVIFTDNKATVKPSDLGVTTLNYLGRSMWANDPYADLTYGDFRIYNYALADNNVATLANASALPVQLVSFEGKASHEGNHLIWKTAQELNNDHFVLERALYTPTHFKAITQIKGNGTTRLPSTYQFLDPQAKGRLAYYRLVQVDTDGKTSESRIISVDNRTLRPLVGFPNPVSAQLTIELPDREISSVQIHVLNTTGHVVYESKNHHLDNGNLQLDMSGLTIGVYRVIITHPIENYGLTIIKK</sequence>
<evidence type="ECO:0000313" key="4">
    <source>
        <dbReference type="Proteomes" id="UP000239590"/>
    </source>
</evidence>
<feature type="signal peptide" evidence="1">
    <location>
        <begin position="1"/>
        <end position="25"/>
    </location>
</feature>
<protein>
    <recommendedName>
        <fullName evidence="2">Fibronectin type-III domain-containing protein</fullName>
    </recommendedName>
</protein>
<dbReference type="OrthoDB" id="898870at2"/>